<dbReference type="AlphaFoldDB" id="A0A1R3IWP1"/>
<evidence type="ECO:0000313" key="1">
    <source>
        <dbReference type="EMBL" id="OMO86991.1"/>
    </source>
</evidence>
<gene>
    <name evidence="1" type="ORF">CCACVL1_09341</name>
</gene>
<protein>
    <submittedName>
        <fullName evidence="1">Uncharacterized protein</fullName>
    </submittedName>
</protein>
<organism evidence="1 2">
    <name type="scientific">Corchorus capsularis</name>
    <name type="common">Jute</name>
    <dbReference type="NCBI Taxonomy" id="210143"/>
    <lineage>
        <taxon>Eukaryota</taxon>
        <taxon>Viridiplantae</taxon>
        <taxon>Streptophyta</taxon>
        <taxon>Embryophyta</taxon>
        <taxon>Tracheophyta</taxon>
        <taxon>Spermatophyta</taxon>
        <taxon>Magnoliopsida</taxon>
        <taxon>eudicotyledons</taxon>
        <taxon>Gunneridae</taxon>
        <taxon>Pentapetalae</taxon>
        <taxon>rosids</taxon>
        <taxon>malvids</taxon>
        <taxon>Malvales</taxon>
        <taxon>Malvaceae</taxon>
        <taxon>Grewioideae</taxon>
        <taxon>Apeibeae</taxon>
        <taxon>Corchorus</taxon>
    </lineage>
</organism>
<keyword evidence="2" id="KW-1185">Reference proteome</keyword>
<dbReference type="Gramene" id="OMO86991">
    <property type="protein sequence ID" value="OMO86991"/>
    <property type="gene ID" value="CCACVL1_09341"/>
</dbReference>
<evidence type="ECO:0000313" key="2">
    <source>
        <dbReference type="Proteomes" id="UP000188268"/>
    </source>
</evidence>
<dbReference type="EMBL" id="AWWV01009346">
    <property type="protein sequence ID" value="OMO86991.1"/>
    <property type="molecule type" value="Genomic_DNA"/>
</dbReference>
<sequence length="19" mass="2204">VINMDNYGWDVNVDSRLGH</sequence>
<dbReference type="Proteomes" id="UP000188268">
    <property type="component" value="Unassembled WGS sequence"/>
</dbReference>
<proteinExistence type="predicted"/>
<feature type="non-terminal residue" evidence="1">
    <location>
        <position position="1"/>
    </location>
</feature>
<name>A0A1R3IWP1_COCAP</name>
<comment type="caution">
    <text evidence="1">The sequence shown here is derived from an EMBL/GenBank/DDBJ whole genome shotgun (WGS) entry which is preliminary data.</text>
</comment>
<reference evidence="1 2" key="1">
    <citation type="submission" date="2013-09" db="EMBL/GenBank/DDBJ databases">
        <title>Corchorus capsularis genome sequencing.</title>
        <authorList>
            <person name="Alam M."/>
            <person name="Haque M.S."/>
            <person name="Islam M.S."/>
            <person name="Emdad E.M."/>
            <person name="Islam M.M."/>
            <person name="Ahmed B."/>
            <person name="Halim A."/>
            <person name="Hossen Q.M.M."/>
            <person name="Hossain M.Z."/>
            <person name="Ahmed R."/>
            <person name="Khan M.M."/>
            <person name="Islam R."/>
            <person name="Rashid M.M."/>
            <person name="Khan S.A."/>
            <person name="Rahman M.S."/>
            <person name="Alam M."/>
        </authorList>
    </citation>
    <scope>NUCLEOTIDE SEQUENCE [LARGE SCALE GENOMIC DNA]</scope>
    <source>
        <strain evidence="2">cv. CVL-1</strain>
        <tissue evidence="1">Whole seedling</tissue>
    </source>
</reference>
<accession>A0A1R3IWP1</accession>